<name>A0A7X9P426_9BACT</name>
<dbReference type="AlphaFoldDB" id="A0A7X9P426"/>
<dbReference type="EMBL" id="JABANE010000025">
    <property type="protein sequence ID" value="NME68564.1"/>
    <property type="molecule type" value="Genomic_DNA"/>
</dbReference>
<protein>
    <submittedName>
        <fullName evidence="1">Gliding motility-associated C-terminal domain-containing protein</fullName>
    </submittedName>
</protein>
<dbReference type="Gene3D" id="2.60.40.10">
    <property type="entry name" value="Immunoglobulins"/>
    <property type="match status" value="3"/>
</dbReference>
<evidence type="ECO:0000313" key="2">
    <source>
        <dbReference type="Proteomes" id="UP000576082"/>
    </source>
</evidence>
<keyword evidence="2" id="KW-1185">Reference proteome</keyword>
<dbReference type="InterPro" id="IPR013783">
    <property type="entry name" value="Ig-like_fold"/>
</dbReference>
<reference evidence="1 2" key="1">
    <citation type="submission" date="2020-04" db="EMBL/GenBank/DDBJ databases">
        <title>Flammeovirga sp. SR4, a novel species isolated from seawater.</title>
        <authorList>
            <person name="Wang X."/>
        </authorList>
    </citation>
    <scope>NUCLEOTIDE SEQUENCE [LARGE SCALE GENOMIC DNA]</scope>
    <source>
        <strain evidence="1 2">ATCC 23126</strain>
    </source>
</reference>
<gene>
    <name evidence="1" type="ORF">HHU12_11390</name>
</gene>
<organism evidence="1 2">
    <name type="scientific">Flammeovirga aprica JL-4</name>
    <dbReference type="NCBI Taxonomy" id="694437"/>
    <lineage>
        <taxon>Bacteria</taxon>
        <taxon>Pseudomonadati</taxon>
        <taxon>Bacteroidota</taxon>
        <taxon>Cytophagia</taxon>
        <taxon>Cytophagales</taxon>
        <taxon>Flammeovirgaceae</taxon>
        <taxon>Flammeovirga</taxon>
    </lineage>
</organism>
<dbReference type="Pfam" id="PF13585">
    <property type="entry name" value="CHU_C"/>
    <property type="match status" value="1"/>
</dbReference>
<proteinExistence type="predicted"/>
<sequence>MKLQTYKQVSFILILLSISFLFQTQALATHIRAGDLTMRRTNDASLTYEVTVILYRDVTGVQAGEGTISFGDGTENAIVSPEDLGFTQDGETQIIRYRVSHTFPSAGNYKVSYFERNRNPGVRNMEISSETPFFIQSEFMINPVLGLNSSPFLLIPPVIKGAVGQKFVHNAGAFDVDGDSLSYRLTVCLQGSDTPVQNYRFPDDPNEDWSRETEDCEVPPVFYIDEITGDLVWNAPFVFGEYNIAFLVEEWRDGIRIGAVNRDMQVIITDPLNLRPVIQTPPDTCVIAGTELYKTIFAEDQDAPPCYNPDSTVEWGPHPIELKIAQKDVNIVPYVDMGFDVNYSGINNSKADGAFRWTPNCSDIRSAPYQITFEALDQVKVGEDNLGTLENWNVHVLGPPPLGLTANPPTSDELQRYDNKVTLTWDKYECSNAEKIYIYRKVGSFDFEPSCETGLPNWTGYQYIGEIDADEATYIDRNVEQGVTYCYRIYAGFQSPKGGESVASAEACAFIPDSQYIVNTDVNETGLDDGEILVRWTTPLDIADLSTVRYNIYRGEGVEKAEDSEYIKLNSNPLGVNDTTFTDRLLNNTNIHYHYRIELLENGAPSDTTYIANYVRLRASSGIDYVDLSWGGTVPWNLTPDSVILANGLTVGVYHYIYRRVEGDEENYSLYDSVYVNREGLRYTDNGTALDPLDDRKLYSYYVSTVGSYQQPIIAEPLINKTQELTVELLDTIPPCPPILSLRNLEEGILMDSCVAGPDRDGERFCGKDRFSVELSWTNQLGGDCDEDIVKYNIYFSQRQALTKSDFGAPLTTIDHPSDRPLSARVLYEIMDREFVAGSYAVTAVDNSGNESRLSNIIVQDNCYYYELPNAFSPNGDGINDTFIPMRCPRFVKTVIFTVINRWGSVVYEYNSDENNGNIEINWDGKTKGGHTLEPGNYYYEAELTNYRLDTNDEEVKIKGAFVILRGKSQNGK</sequence>
<dbReference type="RefSeq" id="WP_169656865.1">
    <property type="nucleotide sequence ID" value="NZ_JABANE010000025.1"/>
</dbReference>
<dbReference type="Proteomes" id="UP000576082">
    <property type="component" value="Unassembled WGS sequence"/>
</dbReference>
<comment type="caution">
    <text evidence="1">The sequence shown here is derived from an EMBL/GenBank/DDBJ whole genome shotgun (WGS) entry which is preliminary data.</text>
</comment>
<dbReference type="NCBIfam" id="TIGR04131">
    <property type="entry name" value="Bac_Flav_CTERM"/>
    <property type="match status" value="1"/>
</dbReference>
<dbReference type="Gene3D" id="2.60.40.4070">
    <property type="match status" value="1"/>
</dbReference>
<evidence type="ECO:0000313" key="1">
    <source>
        <dbReference type="EMBL" id="NME68564.1"/>
    </source>
</evidence>
<dbReference type="InterPro" id="IPR026341">
    <property type="entry name" value="T9SS_type_B"/>
</dbReference>
<accession>A0A7X9P426</accession>